<feature type="transmembrane region" description="Helical" evidence="1">
    <location>
        <begin position="28"/>
        <end position="49"/>
    </location>
</feature>
<keyword evidence="1" id="KW-0812">Transmembrane</keyword>
<keyword evidence="1" id="KW-0472">Membrane</keyword>
<protein>
    <submittedName>
        <fullName evidence="2">Uncharacterized protein</fullName>
    </submittedName>
</protein>
<evidence type="ECO:0000313" key="2">
    <source>
        <dbReference type="EMBL" id="KGR12652.1"/>
    </source>
</evidence>
<sequence length="156" mass="18057">MPIRMAAAVAIKLPKLLTMVTTIGETLMLIYFQICLEVVINVLIHSIHFSMNHQTRKKKLEFLVTPNLVSPKIQQVKIKEYIRITSSTKTTVVVHQRKHQPRPPIVVVVEEKLGKHLLFNHYLKSKENYLMGERFIVLNGIEVKDFMNTRCQANHS</sequence>
<dbReference type="EMBL" id="AJIX01000015">
    <property type="protein sequence ID" value="KGR12652.1"/>
    <property type="molecule type" value="Genomic_DNA"/>
</dbReference>
<evidence type="ECO:0000313" key="3">
    <source>
        <dbReference type="Proteomes" id="UP000030161"/>
    </source>
</evidence>
<proteinExistence type="predicted"/>
<keyword evidence="1" id="KW-1133">Transmembrane helix</keyword>
<dbReference type="Proteomes" id="UP000030161">
    <property type="component" value="Unassembled WGS sequence"/>
</dbReference>
<organism evidence="2 3">
    <name type="scientific">Candida albicans P78048</name>
    <dbReference type="NCBI Taxonomy" id="1094989"/>
    <lineage>
        <taxon>Eukaryota</taxon>
        <taxon>Fungi</taxon>
        <taxon>Dikarya</taxon>
        <taxon>Ascomycota</taxon>
        <taxon>Saccharomycotina</taxon>
        <taxon>Pichiomycetes</taxon>
        <taxon>Debaryomycetaceae</taxon>
        <taxon>Candida/Lodderomyces clade</taxon>
        <taxon>Candida</taxon>
    </lineage>
</organism>
<accession>A0AB34PT14</accession>
<evidence type="ECO:0000256" key="1">
    <source>
        <dbReference type="SAM" id="Phobius"/>
    </source>
</evidence>
<gene>
    <name evidence="2" type="ORF">MG3_02736</name>
</gene>
<dbReference type="AlphaFoldDB" id="A0AB34PT14"/>
<reference evidence="2 3" key="1">
    <citation type="submission" date="2013-12" db="EMBL/GenBank/DDBJ databases">
        <title>The Genome Sequence of Candida albicans P78048.</title>
        <authorList>
            <consortium name="The Broad Institute Genome Sequencing Platform"/>
            <consortium name="The Broad Institute Genome Sequencing Center for Infectious Disease"/>
            <person name="Cuomo C."/>
            <person name="Bennett R."/>
            <person name="Hirakawa M."/>
            <person name="Noverr M."/>
            <person name="Mitchell A."/>
            <person name="Young S.K."/>
            <person name="Zeng Q."/>
            <person name="Gargeya S."/>
            <person name="Fitzgerald M."/>
            <person name="Abouelleil A."/>
            <person name="Alvarado L."/>
            <person name="Berlin A.M."/>
            <person name="Chapman S.B."/>
            <person name="Dewar J."/>
            <person name="Goldberg J."/>
            <person name="Griggs A."/>
            <person name="Gujja S."/>
            <person name="Hansen M."/>
            <person name="Howarth C."/>
            <person name="Imamovic A."/>
            <person name="Larimer J."/>
            <person name="McCowan C."/>
            <person name="Murphy C."/>
            <person name="Pearson M."/>
            <person name="Priest M."/>
            <person name="Roberts A."/>
            <person name="Saif S."/>
            <person name="Shea T."/>
            <person name="Sykes S."/>
            <person name="Wortman J."/>
            <person name="Nusbaum C."/>
            <person name="Birren B."/>
        </authorList>
    </citation>
    <scope>NUCLEOTIDE SEQUENCE [LARGE SCALE GENOMIC DNA]</scope>
    <source>
        <strain evidence="2 3">P78048</strain>
    </source>
</reference>
<comment type="caution">
    <text evidence="2">The sequence shown here is derived from an EMBL/GenBank/DDBJ whole genome shotgun (WGS) entry which is preliminary data.</text>
</comment>
<name>A0AB34PT14_CANAX</name>